<dbReference type="InterPro" id="IPR050390">
    <property type="entry name" value="C5-Methyltransferase"/>
</dbReference>
<dbReference type="InterPro" id="IPR018117">
    <property type="entry name" value="C5_DNA_meth_AS"/>
</dbReference>
<dbReference type="GO" id="GO:0003886">
    <property type="term" value="F:DNA (cytosine-5-)-methyltransferase activity"/>
    <property type="evidence" value="ECO:0007669"/>
    <property type="project" value="UniProtKB-EC"/>
</dbReference>
<keyword evidence="9" id="KW-1185">Reference proteome</keyword>
<dbReference type="STRING" id="1235788.C802_00061"/>
<dbReference type="Pfam" id="PF00145">
    <property type="entry name" value="DNA_methylase"/>
    <property type="match status" value="1"/>
</dbReference>
<evidence type="ECO:0000256" key="1">
    <source>
        <dbReference type="ARBA" id="ARBA00011975"/>
    </source>
</evidence>
<dbReference type="InterPro" id="IPR001525">
    <property type="entry name" value="C5_MeTfrase"/>
</dbReference>
<comment type="similarity">
    <text evidence="7">Belongs to the class I-like SAM-binding methyltransferase superfamily. C5-methyltransferase family.</text>
</comment>
<dbReference type="PATRIC" id="fig|1235788.3.peg.58"/>
<dbReference type="OrthoDB" id="32195at2"/>
<dbReference type="InterPro" id="IPR029063">
    <property type="entry name" value="SAM-dependent_MTases_sf"/>
</dbReference>
<gene>
    <name evidence="8" type="ORF">C802_00061</name>
</gene>
<dbReference type="Gene3D" id="3.40.50.150">
    <property type="entry name" value="Vaccinia Virus protein VP39"/>
    <property type="match status" value="1"/>
</dbReference>
<dbReference type="NCBIfam" id="TIGR00675">
    <property type="entry name" value="dcm"/>
    <property type="match status" value="1"/>
</dbReference>
<keyword evidence="4 7" id="KW-0949">S-adenosyl-L-methionine</keyword>
<evidence type="ECO:0000256" key="5">
    <source>
        <dbReference type="ARBA" id="ARBA00022747"/>
    </source>
</evidence>
<dbReference type="GO" id="GO:0009307">
    <property type="term" value="P:DNA restriction-modification system"/>
    <property type="evidence" value="ECO:0007669"/>
    <property type="project" value="UniProtKB-KW"/>
</dbReference>
<name>R9ICS9_9BACT</name>
<comment type="catalytic activity">
    <reaction evidence="6">
        <text>a 2'-deoxycytidine in DNA + S-adenosyl-L-methionine = a 5-methyl-2'-deoxycytidine in DNA + S-adenosyl-L-homocysteine + H(+)</text>
        <dbReference type="Rhea" id="RHEA:13681"/>
        <dbReference type="Rhea" id="RHEA-COMP:11369"/>
        <dbReference type="Rhea" id="RHEA-COMP:11370"/>
        <dbReference type="ChEBI" id="CHEBI:15378"/>
        <dbReference type="ChEBI" id="CHEBI:57856"/>
        <dbReference type="ChEBI" id="CHEBI:59789"/>
        <dbReference type="ChEBI" id="CHEBI:85452"/>
        <dbReference type="ChEBI" id="CHEBI:85454"/>
        <dbReference type="EC" id="2.1.1.37"/>
    </reaction>
</comment>
<comment type="caution">
    <text evidence="8">The sequence shown here is derived from an EMBL/GenBank/DDBJ whole genome shotgun (WGS) entry which is preliminary data.</text>
</comment>
<accession>R9ICS9</accession>
<evidence type="ECO:0000256" key="4">
    <source>
        <dbReference type="ARBA" id="ARBA00022691"/>
    </source>
</evidence>
<reference evidence="8 9" key="1">
    <citation type="submission" date="2013-04" db="EMBL/GenBank/DDBJ databases">
        <title>The Genome Sequence of Bacteroides massiliensis dnLKV3.</title>
        <authorList>
            <consortium name="The Broad Institute Genomics Platform"/>
            <consortium name="The Broad Institute Genome Sequencing Center for Infectious Disease"/>
            <person name="Earl A."/>
            <person name="Xavier R."/>
            <person name="Kuhn K."/>
            <person name="Stappenbeck T."/>
            <person name="Walker B."/>
            <person name="Young S."/>
            <person name="Zeng Q."/>
            <person name="Gargeya S."/>
            <person name="Fitzgerald M."/>
            <person name="Haas B."/>
            <person name="Abouelleil A."/>
            <person name="Allen A.W."/>
            <person name="Alvarado L."/>
            <person name="Arachchi H.M."/>
            <person name="Berlin A.M."/>
            <person name="Chapman S.B."/>
            <person name="Gainer-Dewar J."/>
            <person name="Goldberg J."/>
            <person name="Griggs A."/>
            <person name="Gujja S."/>
            <person name="Hansen M."/>
            <person name="Howarth C."/>
            <person name="Imamovic A."/>
            <person name="Ireland A."/>
            <person name="Larimer J."/>
            <person name="McCowan C."/>
            <person name="Murphy C."/>
            <person name="Pearson M."/>
            <person name="Poon T.W."/>
            <person name="Priest M."/>
            <person name="Roberts A."/>
            <person name="Saif S."/>
            <person name="Shea T."/>
            <person name="Sisk P."/>
            <person name="Sykes S."/>
            <person name="Wortman J."/>
            <person name="Nusbaum C."/>
            <person name="Birren B."/>
        </authorList>
    </citation>
    <scope>NUCLEOTIDE SEQUENCE [LARGE SCALE GENOMIC DNA]</scope>
    <source>
        <strain evidence="9">dnLKV3</strain>
    </source>
</reference>
<protein>
    <recommendedName>
        <fullName evidence="1">DNA (cytosine-5-)-methyltransferase</fullName>
        <ecNumber evidence="1">2.1.1.37</ecNumber>
    </recommendedName>
</protein>
<proteinExistence type="inferred from homology"/>
<dbReference type="EC" id="2.1.1.37" evidence="1"/>
<dbReference type="AlphaFoldDB" id="R9ICS9"/>
<feature type="active site" evidence="7">
    <location>
        <position position="73"/>
    </location>
</feature>
<dbReference type="Proteomes" id="UP000014200">
    <property type="component" value="Unassembled WGS sequence"/>
</dbReference>
<dbReference type="RefSeq" id="WP_016274560.1">
    <property type="nucleotide sequence ID" value="NZ_KE159493.1"/>
</dbReference>
<evidence type="ECO:0000256" key="2">
    <source>
        <dbReference type="ARBA" id="ARBA00022603"/>
    </source>
</evidence>
<evidence type="ECO:0000313" key="9">
    <source>
        <dbReference type="Proteomes" id="UP000014200"/>
    </source>
</evidence>
<keyword evidence="5" id="KW-0680">Restriction system</keyword>
<dbReference type="PANTHER" id="PTHR23068">
    <property type="entry name" value="DNA CYTOSINE-5- -METHYLTRANSFERASE 3-RELATED"/>
    <property type="match status" value="1"/>
</dbReference>
<evidence type="ECO:0000313" key="8">
    <source>
        <dbReference type="EMBL" id="EOS16382.1"/>
    </source>
</evidence>
<dbReference type="PROSITE" id="PS51679">
    <property type="entry name" value="SAM_MT_C5"/>
    <property type="match status" value="1"/>
</dbReference>
<dbReference type="PROSITE" id="PS00094">
    <property type="entry name" value="C5_MTASE_1"/>
    <property type="match status" value="1"/>
</dbReference>
<keyword evidence="3 7" id="KW-0808">Transferase</keyword>
<sequence length="296" mass="33242">MNVLSLFDGISCGMLAMKRAGIECNHYYASEIDKYAIEVSRRNFPDIVRLGDITKLDCLKLNDIDIVIGGSPCQSFSRSGDNTGFEGKSGLFYEYLRCLNEVKPRWFLLENVVMKKEWENQISQFLGVSPVMIDSAMFSAQKRQRLYWTNIPFDKNIPDMNISISDIYTSGYHKVINNHPVIIKNDNGVFYVRNATKIGFATAHDGDCVNLEVPNSKTRRGRVSQGKTNTLNTACNYGFVVGSNLVELNITEYERLQTLPDGYTSGIPLSARKKVIGNGWTVDVIAHILKGISNEK</sequence>
<dbReference type="EMBL" id="ASSP01000003">
    <property type="protein sequence ID" value="EOS16382.1"/>
    <property type="molecule type" value="Genomic_DNA"/>
</dbReference>
<evidence type="ECO:0000256" key="7">
    <source>
        <dbReference type="PROSITE-ProRule" id="PRU01016"/>
    </source>
</evidence>
<dbReference type="GO" id="GO:0032259">
    <property type="term" value="P:methylation"/>
    <property type="evidence" value="ECO:0007669"/>
    <property type="project" value="UniProtKB-KW"/>
</dbReference>
<evidence type="ECO:0000256" key="6">
    <source>
        <dbReference type="ARBA" id="ARBA00047422"/>
    </source>
</evidence>
<keyword evidence="2 7" id="KW-0489">Methyltransferase</keyword>
<evidence type="ECO:0000256" key="3">
    <source>
        <dbReference type="ARBA" id="ARBA00022679"/>
    </source>
</evidence>
<dbReference type="PANTHER" id="PTHR23068:SF25">
    <property type="entry name" value="DNA (CYTOSINE-5)-METHYLTRANSFERASE DRM2"/>
    <property type="match status" value="1"/>
</dbReference>
<organism evidence="8 9">
    <name type="scientific">Phocaeicola sartorii</name>
    <dbReference type="NCBI Taxonomy" id="671267"/>
    <lineage>
        <taxon>Bacteria</taxon>
        <taxon>Pseudomonadati</taxon>
        <taxon>Bacteroidota</taxon>
        <taxon>Bacteroidia</taxon>
        <taxon>Bacteroidales</taxon>
        <taxon>Bacteroidaceae</taxon>
        <taxon>Phocaeicola</taxon>
    </lineage>
</organism>
<dbReference type="SUPFAM" id="SSF53335">
    <property type="entry name" value="S-adenosyl-L-methionine-dependent methyltransferases"/>
    <property type="match status" value="1"/>
</dbReference>
<dbReference type="HOGENOM" id="CLU_006958_9_2_10"/>